<dbReference type="InterPro" id="IPR004167">
    <property type="entry name" value="PSBD"/>
</dbReference>
<dbReference type="SUPFAM" id="SSF47005">
    <property type="entry name" value="Peripheral subunit-binding domain of 2-oxo acid dehydrogenase complex"/>
    <property type="match status" value="1"/>
</dbReference>
<sequence>MATEIKAPVFPESVADGTIATWHKQPGEAVSRDEVICDIETDKVVLEVVAPADGTIVAIIKNEGDTVLSDEVIAQFEAGAGSGAAQTQAVQSEDQVEQAAAKTEAGAAPVVERAQPVADQAPAVRKALTETGINAADVSGTGRGGRITKEDVANHQAKPAAAAAPLSVAVGERIEKRVPMTRLRKRVAERLLAATQETAMLTTFNEVNMKPIMEMRAQYKDAFEKRHGARLGFMSFFVKAATEALKRYPAVNASIDGDDIVYHGYYDIGVAVSSDRGLVVPVLRDTDRMNYAEVENGIRDYAYKARDGKLGIEDMTGGTFTITNGGTFGSLLSTPILNTPQTAILGMHKIQERPMAVNGQVEILPMMYLALSYDHRLIDGKEAVGFLVTIKELLEEPAKLILDL</sequence>
<keyword evidence="8 11" id="KW-0450">Lipoyl</keyword>
<dbReference type="InterPro" id="IPR000089">
    <property type="entry name" value="Biotin_lipoyl"/>
</dbReference>
<evidence type="ECO:0000256" key="11">
    <source>
        <dbReference type="RuleBase" id="RU361138"/>
    </source>
</evidence>
<dbReference type="AlphaFoldDB" id="A0A1E8E331"/>
<reference evidence="14 15" key="1">
    <citation type="submission" date="2016-10" db="EMBL/GenBank/DDBJ databases">
        <title>Genome of airborne Acinetobacter sp. 5-2Ac02 in the hospital environment: Species near to Acinetobacter towneri.</title>
        <authorList>
            <person name="Barbosa B."/>
            <person name="Fernandez-Garcia L."/>
            <person name="Gato E."/>
            <person name="Leao R."/>
            <person name="Albano R."/>
            <person name="Fernandez B."/>
            <person name="Fernandez-Cuenca F."/>
            <person name="Marques E."/>
            <person name="Tomas M."/>
        </authorList>
    </citation>
    <scope>NUCLEOTIDE SEQUENCE [LARGE SCALE GENOMIC DNA]</scope>
    <source>
        <strain evidence="14 15">5-2Ac02</strain>
    </source>
</reference>
<dbReference type="InterPro" id="IPR023213">
    <property type="entry name" value="CAT-like_dom_sf"/>
</dbReference>
<dbReference type="Pfam" id="PF00198">
    <property type="entry name" value="2-oxoacid_dh"/>
    <property type="match status" value="1"/>
</dbReference>
<keyword evidence="7 11" id="KW-0808">Transferase</keyword>
<evidence type="ECO:0000256" key="4">
    <source>
        <dbReference type="ARBA" id="ARBA00012945"/>
    </source>
</evidence>
<keyword evidence="6 11" id="KW-0816">Tricarboxylic acid cycle</keyword>
<name>A0A1E8E331_9GAMM</name>
<dbReference type="InterPro" id="IPR036625">
    <property type="entry name" value="E3-bd_dom_sf"/>
</dbReference>
<evidence type="ECO:0000313" key="14">
    <source>
        <dbReference type="EMBL" id="OFE43914.1"/>
    </source>
</evidence>
<evidence type="ECO:0000256" key="6">
    <source>
        <dbReference type="ARBA" id="ARBA00022532"/>
    </source>
</evidence>
<dbReference type="GO" id="GO:0006099">
    <property type="term" value="P:tricarboxylic acid cycle"/>
    <property type="evidence" value="ECO:0007669"/>
    <property type="project" value="UniProtKB-UniRule"/>
</dbReference>
<dbReference type="EMBL" id="MKQS01000007">
    <property type="protein sequence ID" value="OFE43914.1"/>
    <property type="molecule type" value="Genomic_DNA"/>
</dbReference>
<dbReference type="NCBIfam" id="TIGR01347">
    <property type="entry name" value="sucB"/>
    <property type="match status" value="1"/>
</dbReference>
<dbReference type="Gene3D" id="3.30.559.10">
    <property type="entry name" value="Chloramphenicol acetyltransferase-like domain"/>
    <property type="match status" value="1"/>
</dbReference>
<evidence type="ECO:0000256" key="2">
    <source>
        <dbReference type="ARBA" id="ARBA00005145"/>
    </source>
</evidence>
<dbReference type="Pfam" id="PF00364">
    <property type="entry name" value="Biotin_lipoyl"/>
    <property type="match status" value="1"/>
</dbReference>
<dbReference type="STRING" id="202956.BJN41_04120"/>
<dbReference type="eggNOG" id="COG0508">
    <property type="taxonomic scope" value="Bacteria"/>
</dbReference>
<comment type="pathway">
    <text evidence="2 11">Amino-acid degradation; L-lysine degradation via saccharopine pathway; glutaryl-CoA from L-lysine: step 6/6.</text>
</comment>
<dbReference type="PROSITE" id="PS50968">
    <property type="entry name" value="BIOTINYL_LIPOYL"/>
    <property type="match status" value="1"/>
</dbReference>
<dbReference type="InterPro" id="IPR003016">
    <property type="entry name" value="2-oxoA_DH_lipoyl-BS"/>
</dbReference>
<evidence type="ECO:0000256" key="10">
    <source>
        <dbReference type="ARBA" id="ARBA00052761"/>
    </source>
</evidence>
<evidence type="ECO:0000256" key="1">
    <source>
        <dbReference type="ARBA" id="ARBA00004052"/>
    </source>
</evidence>
<accession>A0A1E8E331</accession>
<organism evidence="14 15">
    <name type="scientific">Acinetobacter towneri</name>
    <dbReference type="NCBI Taxonomy" id="202956"/>
    <lineage>
        <taxon>Bacteria</taxon>
        <taxon>Pseudomonadati</taxon>
        <taxon>Pseudomonadota</taxon>
        <taxon>Gammaproteobacteria</taxon>
        <taxon>Moraxellales</taxon>
        <taxon>Moraxellaceae</taxon>
        <taxon>Acinetobacter</taxon>
    </lineage>
</organism>
<evidence type="ECO:0000256" key="9">
    <source>
        <dbReference type="ARBA" id="ARBA00023315"/>
    </source>
</evidence>
<dbReference type="NCBIfam" id="NF004309">
    <property type="entry name" value="PRK05704.1"/>
    <property type="match status" value="1"/>
</dbReference>
<evidence type="ECO:0000313" key="15">
    <source>
        <dbReference type="Proteomes" id="UP000186931"/>
    </source>
</evidence>
<feature type="domain" description="Peripheral subunit-binding (PSBD)" evidence="13">
    <location>
        <begin position="119"/>
        <end position="156"/>
    </location>
</feature>
<comment type="caution">
    <text evidence="14">The sequence shown here is derived from an EMBL/GenBank/DDBJ whole genome shotgun (WGS) entry which is preliminary data.</text>
</comment>
<keyword evidence="9 11" id="KW-0012">Acyltransferase</keyword>
<dbReference type="Gene3D" id="4.10.320.10">
    <property type="entry name" value="E3-binding domain"/>
    <property type="match status" value="1"/>
</dbReference>
<dbReference type="InterPro" id="IPR011053">
    <property type="entry name" value="Single_hybrid_motif"/>
</dbReference>
<feature type="domain" description="Lipoyl-binding" evidence="12">
    <location>
        <begin position="2"/>
        <end position="77"/>
    </location>
</feature>
<dbReference type="InterPro" id="IPR006255">
    <property type="entry name" value="SucB"/>
</dbReference>
<dbReference type="Gene3D" id="2.40.50.100">
    <property type="match status" value="1"/>
</dbReference>
<dbReference type="GO" id="GO:0005829">
    <property type="term" value="C:cytosol"/>
    <property type="evidence" value="ECO:0007669"/>
    <property type="project" value="TreeGrafter"/>
</dbReference>
<dbReference type="GO" id="GO:0045252">
    <property type="term" value="C:oxoglutarate dehydrogenase complex"/>
    <property type="evidence" value="ECO:0007669"/>
    <property type="project" value="UniProtKB-UniRule"/>
</dbReference>
<evidence type="ECO:0000259" key="12">
    <source>
        <dbReference type="PROSITE" id="PS50968"/>
    </source>
</evidence>
<dbReference type="FunFam" id="3.30.559.10:FF:000007">
    <property type="entry name" value="Dihydrolipoamide acetyltransferase component of pyruvate dehydrogenase complex"/>
    <property type="match status" value="1"/>
</dbReference>
<dbReference type="SUPFAM" id="SSF51230">
    <property type="entry name" value="Single hybrid motif"/>
    <property type="match status" value="1"/>
</dbReference>
<evidence type="ECO:0000256" key="7">
    <source>
        <dbReference type="ARBA" id="ARBA00022679"/>
    </source>
</evidence>
<dbReference type="PANTHER" id="PTHR43416">
    <property type="entry name" value="DIHYDROLIPOYLLYSINE-RESIDUE SUCCINYLTRANSFERASE COMPONENT OF 2-OXOGLUTARATE DEHYDROGENASE COMPLEX, MITOCHONDRIAL-RELATED"/>
    <property type="match status" value="1"/>
</dbReference>
<comment type="cofactor">
    <cofactor evidence="11">
        <name>(R)-lipoate</name>
        <dbReference type="ChEBI" id="CHEBI:83088"/>
    </cofactor>
    <text evidence="11">Binds 1 lipoyl cofactor covalently.</text>
</comment>
<dbReference type="RefSeq" id="WP_019836782.1">
    <property type="nucleotide sequence ID" value="NZ_CP127892.1"/>
</dbReference>
<dbReference type="EC" id="2.3.1.61" evidence="4 11"/>
<dbReference type="SUPFAM" id="SSF52777">
    <property type="entry name" value="CoA-dependent acyltransferases"/>
    <property type="match status" value="1"/>
</dbReference>
<dbReference type="Proteomes" id="UP000186931">
    <property type="component" value="Unassembled WGS sequence"/>
</dbReference>
<dbReference type="PANTHER" id="PTHR43416:SF5">
    <property type="entry name" value="DIHYDROLIPOYLLYSINE-RESIDUE SUCCINYLTRANSFERASE COMPONENT OF 2-OXOGLUTARATE DEHYDROGENASE COMPLEX, MITOCHONDRIAL"/>
    <property type="match status" value="1"/>
</dbReference>
<proteinExistence type="inferred from homology"/>
<dbReference type="PROSITE" id="PS00189">
    <property type="entry name" value="LIPOYL"/>
    <property type="match status" value="1"/>
</dbReference>
<evidence type="ECO:0000259" key="13">
    <source>
        <dbReference type="PROSITE" id="PS51826"/>
    </source>
</evidence>
<dbReference type="UniPathway" id="UPA00868">
    <property type="reaction ID" value="UER00840"/>
</dbReference>
<dbReference type="PROSITE" id="PS51826">
    <property type="entry name" value="PSBD"/>
    <property type="match status" value="1"/>
</dbReference>
<dbReference type="Pfam" id="PF02817">
    <property type="entry name" value="E3_binding"/>
    <property type="match status" value="1"/>
</dbReference>
<dbReference type="GO" id="GO:0033512">
    <property type="term" value="P:L-lysine catabolic process to acetyl-CoA via saccharopine"/>
    <property type="evidence" value="ECO:0007669"/>
    <property type="project" value="UniProtKB-UniRule"/>
</dbReference>
<dbReference type="InterPro" id="IPR001078">
    <property type="entry name" value="2-oxoacid_DH_actylTfrase"/>
</dbReference>
<comment type="similarity">
    <text evidence="3 11">Belongs to the 2-oxoacid dehydrogenase family.</text>
</comment>
<comment type="function">
    <text evidence="1 11">E2 component of the 2-oxoglutarate dehydrogenase (OGDH) complex which catalyzes the second step in the conversion of 2-oxoglutarate to succinyl-CoA and CO(2).</text>
</comment>
<dbReference type="InterPro" id="IPR050537">
    <property type="entry name" value="2-oxoacid_dehydrogenase"/>
</dbReference>
<comment type="catalytic activity">
    <reaction evidence="10 11">
        <text>N(6)-[(R)-dihydrolipoyl]-L-lysyl-[protein] + succinyl-CoA = N(6)-[(R)-S(8)-succinyldihydrolipoyl]-L-lysyl-[protein] + CoA</text>
        <dbReference type="Rhea" id="RHEA:15213"/>
        <dbReference type="Rhea" id="RHEA-COMP:10475"/>
        <dbReference type="Rhea" id="RHEA-COMP:20092"/>
        <dbReference type="ChEBI" id="CHEBI:57287"/>
        <dbReference type="ChEBI" id="CHEBI:57292"/>
        <dbReference type="ChEBI" id="CHEBI:83100"/>
        <dbReference type="ChEBI" id="CHEBI:83120"/>
        <dbReference type="EC" id="2.3.1.61"/>
    </reaction>
</comment>
<gene>
    <name evidence="14" type="ORF">BJN41_04120</name>
</gene>
<protein>
    <recommendedName>
        <fullName evidence="5 11">Dihydrolipoyllysine-residue succinyltransferase component of 2-oxoglutarate dehydrogenase complex</fullName>
        <ecNumber evidence="4 11">2.3.1.61</ecNumber>
    </recommendedName>
    <alternativeName>
        <fullName evidence="11">2-oxoglutarate dehydrogenase complex component E2</fullName>
    </alternativeName>
</protein>
<evidence type="ECO:0000256" key="8">
    <source>
        <dbReference type="ARBA" id="ARBA00022823"/>
    </source>
</evidence>
<dbReference type="CDD" id="cd06849">
    <property type="entry name" value="lipoyl_domain"/>
    <property type="match status" value="1"/>
</dbReference>
<dbReference type="GO" id="GO:0004149">
    <property type="term" value="F:dihydrolipoyllysine-residue succinyltransferase activity"/>
    <property type="evidence" value="ECO:0007669"/>
    <property type="project" value="UniProtKB-UniRule"/>
</dbReference>
<evidence type="ECO:0000256" key="3">
    <source>
        <dbReference type="ARBA" id="ARBA00007317"/>
    </source>
</evidence>
<evidence type="ECO:0000256" key="5">
    <source>
        <dbReference type="ARBA" id="ARBA00019511"/>
    </source>
</evidence>